<dbReference type="InterPro" id="IPR002328">
    <property type="entry name" value="ADH_Zn_CS"/>
</dbReference>
<keyword evidence="2" id="KW-0479">Metal-binding</keyword>
<gene>
    <name evidence="7" type="ORF">METZ01_LOCUS4629</name>
</gene>
<dbReference type="PANTHER" id="PTHR43880">
    <property type="entry name" value="ALCOHOL DEHYDROGENASE"/>
    <property type="match status" value="1"/>
</dbReference>
<dbReference type="AlphaFoldDB" id="A0A381NB56"/>
<dbReference type="Pfam" id="PF00107">
    <property type="entry name" value="ADH_zinc_N"/>
    <property type="match status" value="1"/>
</dbReference>
<protein>
    <recommendedName>
        <fullName evidence="6">Enoyl reductase (ER) domain-containing protein</fullName>
    </recommendedName>
</protein>
<evidence type="ECO:0000256" key="3">
    <source>
        <dbReference type="ARBA" id="ARBA00022833"/>
    </source>
</evidence>
<dbReference type="InterPro" id="IPR013154">
    <property type="entry name" value="ADH-like_N"/>
</dbReference>
<dbReference type="GO" id="GO:0005829">
    <property type="term" value="C:cytosol"/>
    <property type="evidence" value="ECO:0007669"/>
    <property type="project" value="TreeGrafter"/>
</dbReference>
<accession>A0A381NB56</accession>
<dbReference type="SMART" id="SM00829">
    <property type="entry name" value="PKS_ER"/>
    <property type="match status" value="1"/>
</dbReference>
<keyword evidence="5" id="KW-0520">NAD</keyword>
<dbReference type="Pfam" id="PF08240">
    <property type="entry name" value="ADH_N"/>
    <property type="match status" value="1"/>
</dbReference>
<dbReference type="InterPro" id="IPR011032">
    <property type="entry name" value="GroES-like_sf"/>
</dbReference>
<evidence type="ECO:0000256" key="2">
    <source>
        <dbReference type="ARBA" id="ARBA00022723"/>
    </source>
</evidence>
<comment type="cofactor">
    <cofactor evidence="1">
        <name>Zn(2+)</name>
        <dbReference type="ChEBI" id="CHEBI:29105"/>
    </cofactor>
</comment>
<organism evidence="7">
    <name type="scientific">marine metagenome</name>
    <dbReference type="NCBI Taxonomy" id="408172"/>
    <lineage>
        <taxon>unclassified sequences</taxon>
        <taxon>metagenomes</taxon>
        <taxon>ecological metagenomes</taxon>
    </lineage>
</organism>
<evidence type="ECO:0000256" key="1">
    <source>
        <dbReference type="ARBA" id="ARBA00001947"/>
    </source>
</evidence>
<dbReference type="Gene3D" id="3.40.50.720">
    <property type="entry name" value="NAD(P)-binding Rossmann-like Domain"/>
    <property type="match status" value="1"/>
</dbReference>
<dbReference type="GO" id="GO:0008270">
    <property type="term" value="F:zinc ion binding"/>
    <property type="evidence" value="ECO:0007669"/>
    <property type="project" value="InterPro"/>
</dbReference>
<evidence type="ECO:0000256" key="5">
    <source>
        <dbReference type="ARBA" id="ARBA00023027"/>
    </source>
</evidence>
<evidence type="ECO:0000256" key="4">
    <source>
        <dbReference type="ARBA" id="ARBA00023002"/>
    </source>
</evidence>
<reference evidence="7" key="1">
    <citation type="submission" date="2018-05" db="EMBL/GenBank/DDBJ databases">
        <authorList>
            <person name="Lanie J.A."/>
            <person name="Ng W.-L."/>
            <person name="Kazmierczak K.M."/>
            <person name="Andrzejewski T.M."/>
            <person name="Davidsen T.M."/>
            <person name="Wayne K.J."/>
            <person name="Tettelin H."/>
            <person name="Glass J.I."/>
            <person name="Rusch D."/>
            <person name="Podicherti R."/>
            <person name="Tsui H.-C.T."/>
            <person name="Winkler M.E."/>
        </authorList>
    </citation>
    <scope>NUCLEOTIDE SEQUENCE</scope>
</reference>
<dbReference type="InterPro" id="IPR036291">
    <property type="entry name" value="NAD(P)-bd_dom_sf"/>
</dbReference>
<feature type="domain" description="Enoyl reductase (ER)" evidence="6">
    <location>
        <begin position="10"/>
        <end position="356"/>
    </location>
</feature>
<dbReference type="Gene3D" id="3.90.180.10">
    <property type="entry name" value="Medium-chain alcohol dehydrogenases, catalytic domain"/>
    <property type="match status" value="1"/>
</dbReference>
<dbReference type="SUPFAM" id="SSF50129">
    <property type="entry name" value="GroES-like"/>
    <property type="match status" value="1"/>
</dbReference>
<evidence type="ECO:0000313" key="7">
    <source>
        <dbReference type="EMBL" id="SUZ51775.1"/>
    </source>
</evidence>
<dbReference type="FunFam" id="3.40.50.720:FF:000003">
    <property type="entry name" value="S-(hydroxymethyl)glutathione dehydrogenase"/>
    <property type="match status" value="1"/>
</dbReference>
<name>A0A381NB56_9ZZZZ</name>
<dbReference type="EMBL" id="UINC01000238">
    <property type="protein sequence ID" value="SUZ51775.1"/>
    <property type="molecule type" value="Genomic_DNA"/>
</dbReference>
<evidence type="ECO:0000259" key="6">
    <source>
        <dbReference type="SMART" id="SM00829"/>
    </source>
</evidence>
<keyword evidence="3" id="KW-0862">Zinc</keyword>
<dbReference type="PANTHER" id="PTHR43880:SF12">
    <property type="entry name" value="ALCOHOL DEHYDROGENASE CLASS-3"/>
    <property type="match status" value="1"/>
</dbReference>
<dbReference type="SUPFAM" id="SSF51735">
    <property type="entry name" value="NAD(P)-binding Rossmann-fold domains"/>
    <property type="match status" value="1"/>
</dbReference>
<dbReference type="PROSITE" id="PS00059">
    <property type="entry name" value="ADH_ZINC"/>
    <property type="match status" value="1"/>
</dbReference>
<sequence>MLGLIQEGNGEEHVRLSEHIEHAAAVGPRQVRVEVMAAGVCGSDLSCVTGKYYMPTPLVPGHEAAGVVAEVGAAVTYCAVGDHVVLSTFGNCGHCPTCEAGDPGNCGFGGLRHTHTEGDTELWGFANLGAFCQETIVHENQAVPIPKEVPLSSAALIGCAVMTGAGAVFNRARVELGDTVVVIGAGGVGLNVIQAARLSGASQIIAIDRVASKERMAVEFGATDFILAEGDDFDSIAAVQQTSTSGVDHAFEVVGSTKLLADAISMVRPGGNICAVGVPDLTATVTYPFQALHQNKNLLGIRAGGGRPRADFPLIADLYLKGMFRLDELVSNTAGLDGLQGAFDALKAGAEARTVLLPHG</sequence>
<dbReference type="GO" id="GO:0051903">
    <property type="term" value="F:S-(hydroxymethyl)glutathione dehydrogenase [NAD(P)+] activity"/>
    <property type="evidence" value="ECO:0007669"/>
    <property type="project" value="TreeGrafter"/>
</dbReference>
<keyword evidence="4" id="KW-0560">Oxidoreductase</keyword>
<dbReference type="GO" id="GO:0046294">
    <property type="term" value="P:formaldehyde catabolic process"/>
    <property type="evidence" value="ECO:0007669"/>
    <property type="project" value="TreeGrafter"/>
</dbReference>
<proteinExistence type="predicted"/>
<dbReference type="InterPro" id="IPR013149">
    <property type="entry name" value="ADH-like_C"/>
</dbReference>
<dbReference type="InterPro" id="IPR020843">
    <property type="entry name" value="ER"/>
</dbReference>